<accession>F5RB37</accession>
<proteinExistence type="predicted"/>
<dbReference type="eggNOG" id="COG1548">
    <property type="taxonomic scope" value="Bacteria"/>
</dbReference>
<sequence>MSAVRIGWDIGGAHVKAARVIDGQVSGVVQVACPLWQGLDRLDAAVAEVLSVLGEAPQHAITMTGEMTDLFASRADGVAGIAQRMRTRLRGDIALYAGRAGWAAVESAHAHADDIASANWLATAAWIATRLPQALLADIGSTTSDLIVIDGGVATASRTDADRLISGELVYAGVVRTPLMALASAIEFRGRRHRLMAEYFATSADVWRLLGELPDHADQYPAADGGAKTPEACARRLARMIGRDLDEGSMDDWRALAAAFANAQLGALVDACRGLPGMRTLAADAPVVCAGAGRFVAARLARALGRPTLALGELLRELAPDCADDATTCAPAVAVALLATDAG</sequence>
<keyword evidence="3" id="KW-1185">Reference proteome</keyword>
<feature type="domain" description="Hydantoinase A/oxoprolinase" evidence="1">
    <location>
        <begin position="60"/>
        <end position="306"/>
    </location>
</feature>
<dbReference type="InterPro" id="IPR002821">
    <property type="entry name" value="Hydantoinase_A"/>
</dbReference>
<organism evidence="2 3">
    <name type="scientific">Methyloversatilis universalis (strain ATCC BAA-1314 / DSM 25237 / JCM 13912 / CCUG 52030 / FAM5)</name>
    <dbReference type="NCBI Taxonomy" id="1000565"/>
    <lineage>
        <taxon>Bacteria</taxon>
        <taxon>Pseudomonadati</taxon>
        <taxon>Pseudomonadota</taxon>
        <taxon>Betaproteobacteria</taxon>
        <taxon>Nitrosomonadales</taxon>
        <taxon>Sterolibacteriaceae</taxon>
        <taxon>Methyloversatilis</taxon>
    </lineage>
</organism>
<comment type="caution">
    <text evidence="2">The sequence shown here is derived from an EMBL/GenBank/DDBJ whole genome shotgun (WGS) entry which is preliminary data.</text>
</comment>
<dbReference type="GO" id="GO:0016787">
    <property type="term" value="F:hydrolase activity"/>
    <property type="evidence" value="ECO:0007669"/>
    <property type="project" value="InterPro"/>
</dbReference>
<dbReference type="NCBIfam" id="TIGR03123">
    <property type="entry name" value="one_C_unchar_1"/>
    <property type="match status" value="1"/>
</dbReference>
<reference evidence="2 3" key="1">
    <citation type="journal article" date="2011" name="J. Bacteriol.">
        <title>Genome sequence of Methyloversatilis universalis FAM5T, a methylotrophic representative of the order Rhodocyclales.</title>
        <authorList>
            <person name="Kittichotirat W."/>
            <person name="Good N.M."/>
            <person name="Hall R."/>
            <person name="Bringel F."/>
            <person name="Lajus A."/>
            <person name="Medigue C."/>
            <person name="Smalley N.E."/>
            <person name="Beck D."/>
            <person name="Bumgarner R."/>
            <person name="Vuilleumier S."/>
            <person name="Kalyuzhnaya M.G."/>
        </authorList>
    </citation>
    <scope>NUCLEOTIDE SEQUENCE [LARGE SCALE GENOMIC DNA]</scope>
    <source>
        <strain evidence="3">ATCC BAA-1314 / JCM 13912 / FAM5</strain>
    </source>
</reference>
<dbReference type="Proteomes" id="UP000005019">
    <property type="component" value="Unassembled WGS sequence"/>
</dbReference>
<dbReference type="InterPro" id="IPR043129">
    <property type="entry name" value="ATPase_NBD"/>
</dbReference>
<gene>
    <name evidence="2" type="ORF">METUNv1_01476</name>
</gene>
<evidence type="ECO:0000259" key="1">
    <source>
        <dbReference type="Pfam" id="PF01968"/>
    </source>
</evidence>
<dbReference type="AlphaFoldDB" id="F5RB37"/>
<evidence type="ECO:0000313" key="2">
    <source>
        <dbReference type="EMBL" id="EGK72173.1"/>
    </source>
</evidence>
<evidence type="ECO:0000313" key="3">
    <source>
        <dbReference type="Proteomes" id="UP000005019"/>
    </source>
</evidence>
<dbReference type="Gene3D" id="3.30.420.40">
    <property type="match status" value="1"/>
</dbReference>
<dbReference type="RefSeq" id="WP_008060345.1">
    <property type="nucleotide sequence ID" value="NZ_AFHG01000042.1"/>
</dbReference>
<dbReference type="InterPro" id="IPR002756">
    <property type="entry name" value="MfnF"/>
</dbReference>
<dbReference type="Pfam" id="PF01968">
    <property type="entry name" value="Hydantoinase_A"/>
    <property type="match status" value="1"/>
</dbReference>
<name>F5RB37_METUF</name>
<dbReference type="STRING" id="1000565.METUNv1_01476"/>
<dbReference type="Gene3D" id="3.30.420.190">
    <property type="entry name" value="conserved archaeal protein q6m145"/>
    <property type="match status" value="1"/>
</dbReference>
<dbReference type="SUPFAM" id="SSF53067">
    <property type="entry name" value="Actin-like ATPase domain"/>
    <property type="match status" value="1"/>
</dbReference>
<dbReference type="OrthoDB" id="1792672at2"/>
<dbReference type="EMBL" id="AFHG01000042">
    <property type="protein sequence ID" value="EGK72173.1"/>
    <property type="molecule type" value="Genomic_DNA"/>
</dbReference>
<protein>
    <submittedName>
        <fullName evidence="2">Orf9, involved in biosynthesis of tetrahydromethanopterin</fullName>
    </submittedName>
</protein>